<reference evidence="4" key="1">
    <citation type="journal article" date="2019" name="Int. J. Syst. Evol. Microbiol.">
        <title>The Global Catalogue of Microorganisms (GCM) 10K type strain sequencing project: providing services to taxonomists for standard genome sequencing and annotation.</title>
        <authorList>
            <consortium name="The Broad Institute Genomics Platform"/>
            <consortium name="The Broad Institute Genome Sequencing Center for Infectious Disease"/>
            <person name="Wu L."/>
            <person name="Ma J."/>
        </authorList>
    </citation>
    <scope>NUCLEOTIDE SEQUENCE [LARGE SCALE GENOMIC DNA]</scope>
    <source>
        <strain evidence="4">JCM 15628</strain>
    </source>
</reference>
<feature type="region of interest" description="Disordered" evidence="1">
    <location>
        <begin position="44"/>
        <end position="76"/>
    </location>
</feature>
<organism evidence="3 4">
    <name type="scientific">Terrabacter lapilli</name>
    <dbReference type="NCBI Taxonomy" id="436231"/>
    <lineage>
        <taxon>Bacteria</taxon>
        <taxon>Bacillati</taxon>
        <taxon>Actinomycetota</taxon>
        <taxon>Actinomycetes</taxon>
        <taxon>Micrococcales</taxon>
        <taxon>Intrasporangiaceae</taxon>
        <taxon>Terrabacter</taxon>
    </lineage>
</organism>
<gene>
    <name evidence="3" type="ORF">GCM10009817_29040</name>
</gene>
<evidence type="ECO:0008006" key="5">
    <source>
        <dbReference type="Google" id="ProtNLM"/>
    </source>
</evidence>
<evidence type="ECO:0000313" key="3">
    <source>
        <dbReference type="EMBL" id="GAA1985735.1"/>
    </source>
</evidence>
<feature type="compositionally biased region" description="Low complexity" evidence="1">
    <location>
        <begin position="44"/>
        <end position="71"/>
    </location>
</feature>
<dbReference type="Proteomes" id="UP001500013">
    <property type="component" value="Unassembled WGS sequence"/>
</dbReference>
<keyword evidence="2" id="KW-0732">Signal</keyword>
<accession>A0ABN2SFA3</accession>
<sequence>MKTSPAAPARPLTAPRARLWRLAAVGLVAPVVALGACSAESPVTAGATAPATSGTPSATSTAATPTTSTPADAVPVDKRVGRDIRAVITDPDLGHTITATSVIRHIEWPTGRPVSAKQFEIVGVSVTLSAGSRYSASIDPSMLSLVAASPSQTIKPTSEFNGLWGAPVLKSAGRSQTTRGWVFFKVDRGTTSSLKLAFNRPAYEVSTTGKNIPAKTFTAVLAK</sequence>
<keyword evidence="4" id="KW-1185">Reference proteome</keyword>
<proteinExistence type="predicted"/>
<dbReference type="RefSeq" id="WP_344063952.1">
    <property type="nucleotide sequence ID" value="NZ_BAAAPU010000008.1"/>
</dbReference>
<feature type="signal peptide" evidence="2">
    <location>
        <begin position="1"/>
        <end position="38"/>
    </location>
</feature>
<dbReference type="EMBL" id="BAAAPU010000008">
    <property type="protein sequence ID" value="GAA1985735.1"/>
    <property type="molecule type" value="Genomic_DNA"/>
</dbReference>
<evidence type="ECO:0000313" key="4">
    <source>
        <dbReference type="Proteomes" id="UP001500013"/>
    </source>
</evidence>
<name>A0ABN2SFA3_9MICO</name>
<evidence type="ECO:0000256" key="2">
    <source>
        <dbReference type="SAM" id="SignalP"/>
    </source>
</evidence>
<evidence type="ECO:0000256" key="1">
    <source>
        <dbReference type="SAM" id="MobiDB-lite"/>
    </source>
</evidence>
<feature type="chain" id="PRO_5046849444" description="DUF4352 domain-containing protein" evidence="2">
    <location>
        <begin position="39"/>
        <end position="223"/>
    </location>
</feature>
<protein>
    <recommendedName>
        <fullName evidence="5">DUF4352 domain-containing protein</fullName>
    </recommendedName>
</protein>
<comment type="caution">
    <text evidence="3">The sequence shown here is derived from an EMBL/GenBank/DDBJ whole genome shotgun (WGS) entry which is preliminary data.</text>
</comment>